<gene>
    <name evidence="2" type="ORF">PHO31112_02876</name>
</gene>
<evidence type="ECO:0000256" key="1">
    <source>
        <dbReference type="SAM" id="MobiDB-lite"/>
    </source>
</evidence>
<feature type="compositionally biased region" description="Low complexity" evidence="1">
    <location>
        <begin position="767"/>
        <end position="780"/>
    </location>
</feature>
<proteinExistence type="predicted"/>
<evidence type="ECO:0000313" key="3">
    <source>
        <dbReference type="Proteomes" id="UP000343317"/>
    </source>
</evidence>
<sequence length="810" mass="89276">MPAKSSAALERRSSRATASTGAAKAADTPWIAANPWLANLPWMAAAAEYAVDAWQRSVLYADVMRQRGNQYQAHLAESAPNVLDFPAEVVLDAHDLPRPCNYALVRILPPDDTPARPNARPFVVVDPRAGHGPGIGGFKPDSEIGAALRAGHPCYFVGFLPDPVPGQTVEDVMHAEAAFLEKVISLHPESAGKPAVIGNCQAGWQVLMTAAMRPELFGPIIVAGAPLSYWAGWRGRNPMRYSGGLLGGSWLTALTSDLGDGRFDGAWLVQNFENLDPANTLWHKKYHLYANVDTEAPRYLGFEKYWGGHVFLNAQEMQYIVDNLFVGNRLTSAELITSDGIRIDLRNIRSPIVVFCSYGDNITPPPQALGFVTDMYRDDSEVLSHDQTIVYATHDSIGHLGIFVSGSTGRKEHREFVNNIDLIDVLPAGIYQAQIADKTEDMPHRELIDGDYVMSIQQRSVEDVRAIVQPDAESDRRFAAVAHLSDINLGLYRSLVQPWVRAMVTPNSAYWMRVLHPLRVSYELWSDRNPFAVPFAAKAERVRETRHPVPSDNPFLALESAVSSTIEQSLNFYRDTRDDGYEKAFELIYGQPWVQALAGLHGSDGAAVRVHPGTSPEHIAFVKDTLTHRRHELRQGGLLEAGIRALLWVHRLHGEADERQFNLARSLVRGESDISIERFREMIRRQAGLLRMAPDAAMDAIPGMLAHSTPANIRRVAKAVKDLSLAVPLDDSEQRDLRQVLAVFENAASQQMANTEHAAAPKKSGSRTARTARAANTSATPRKRPPAAKTSTAAAKTVRTTSAPKTRKAR</sequence>
<dbReference type="Pfam" id="PF11339">
    <property type="entry name" value="DUF3141"/>
    <property type="match status" value="1"/>
</dbReference>
<dbReference type="PANTHER" id="PTHR36837:SF2">
    <property type="entry name" value="POLY(3-HYDROXYALKANOATE) POLYMERASE SUBUNIT PHAC"/>
    <property type="match status" value="1"/>
</dbReference>
<dbReference type="SUPFAM" id="SSF53474">
    <property type="entry name" value="alpha/beta-Hydrolases"/>
    <property type="match status" value="1"/>
</dbReference>
<dbReference type="InterPro" id="IPR024501">
    <property type="entry name" value="DUF3141"/>
</dbReference>
<protein>
    <submittedName>
        <fullName evidence="2">3-hydroxyalkanoate synthetase</fullName>
    </submittedName>
</protein>
<feature type="region of interest" description="Disordered" evidence="1">
    <location>
        <begin position="1"/>
        <end position="21"/>
    </location>
</feature>
<dbReference type="InterPro" id="IPR051321">
    <property type="entry name" value="PHA/PHB_synthase"/>
</dbReference>
<dbReference type="EMBL" id="CABPSM010000008">
    <property type="protein sequence ID" value="VVE16047.1"/>
    <property type="molecule type" value="Genomic_DNA"/>
</dbReference>
<feature type="compositionally biased region" description="Low complexity" evidence="1">
    <location>
        <begin position="787"/>
        <end position="803"/>
    </location>
</feature>
<evidence type="ECO:0000313" key="2">
    <source>
        <dbReference type="EMBL" id="VVE16047.1"/>
    </source>
</evidence>
<dbReference type="InterPro" id="IPR029058">
    <property type="entry name" value="AB_hydrolase_fold"/>
</dbReference>
<keyword evidence="3" id="KW-1185">Reference proteome</keyword>
<dbReference type="PANTHER" id="PTHR36837">
    <property type="entry name" value="POLY(3-HYDROXYALKANOATE) POLYMERASE SUBUNIT PHAC"/>
    <property type="match status" value="1"/>
</dbReference>
<dbReference type="Proteomes" id="UP000343317">
    <property type="component" value="Unassembled WGS sequence"/>
</dbReference>
<dbReference type="AlphaFoldDB" id="A0A5E4VU76"/>
<reference evidence="2 3" key="1">
    <citation type="submission" date="2019-08" db="EMBL/GenBank/DDBJ databases">
        <authorList>
            <person name="Peeters C."/>
        </authorList>
    </citation>
    <scope>NUCLEOTIDE SEQUENCE [LARGE SCALE GENOMIC DNA]</scope>
    <source>
        <strain evidence="2 3">LMG 31112</strain>
    </source>
</reference>
<feature type="region of interest" description="Disordered" evidence="1">
    <location>
        <begin position="751"/>
        <end position="810"/>
    </location>
</feature>
<name>A0A5E4VU76_9BURK</name>
<dbReference type="Gene3D" id="3.40.50.1820">
    <property type="entry name" value="alpha/beta hydrolase"/>
    <property type="match status" value="1"/>
</dbReference>
<organism evidence="2 3">
    <name type="scientific">Pandoraea horticolens</name>
    <dbReference type="NCBI Taxonomy" id="2508298"/>
    <lineage>
        <taxon>Bacteria</taxon>
        <taxon>Pseudomonadati</taxon>
        <taxon>Pseudomonadota</taxon>
        <taxon>Betaproteobacteria</taxon>
        <taxon>Burkholderiales</taxon>
        <taxon>Burkholderiaceae</taxon>
        <taxon>Pandoraea</taxon>
    </lineage>
</organism>
<accession>A0A5E4VU76</accession>